<dbReference type="AlphaFoldDB" id="A0A7J0H1U7"/>
<reference evidence="2 3" key="1">
    <citation type="submission" date="2019-07" db="EMBL/GenBank/DDBJ databases">
        <title>De Novo Assembly of kiwifruit Actinidia rufa.</title>
        <authorList>
            <person name="Sugita-Konishi S."/>
            <person name="Sato K."/>
            <person name="Mori E."/>
            <person name="Abe Y."/>
            <person name="Kisaki G."/>
            <person name="Hamano K."/>
            <person name="Suezawa K."/>
            <person name="Otani M."/>
            <person name="Fukuda T."/>
            <person name="Manabe T."/>
            <person name="Gomi K."/>
            <person name="Tabuchi M."/>
            <person name="Akimitsu K."/>
            <person name="Kataoka I."/>
        </authorList>
    </citation>
    <scope>NUCLEOTIDE SEQUENCE [LARGE SCALE GENOMIC DNA]</scope>
    <source>
        <strain evidence="3">cv. Fuchu</strain>
    </source>
</reference>
<evidence type="ECO:0000256" key="1">
    <source>
        <dbReference type="SAM" id="Coils"/>
    </source>
</evidence>
<evidence type="ECO:0000313" key="2">
    <source>
        <dbReference type="EMBL" id="GFZ16978.1"/>
    </source>
</evidence>
<name>A0A7J0H1U7_9ERIC</name>
<dbReference type="Proteomes" id="UP000585474">
    <property type="component" value="Unassembled WGS sequence"/>
</dbReference>
<evidence type="ECO:0000313" key="3">
    <source>
        <dbReference type="Proteomes" id="UP000585474"/>
    </source>
</evidence>
<protein>
    <submittedName>
        <fullName evidence="2">Uncharacterized protein</fullName>
    </submittedName>
</protein>
<feature type="coiled-coil region" evidence="1">
    <location>
        <begin position="104"/>
        <end position="170"/>
    </location>
</feature>
<keyword evidence="3" id="KW-1185">Reference proteome</keyword>
<dbReference type="EMBL" id="BJWL01000026">
    <property type="protein sequence ID" value="GFZ16978.1"/>
    <property type="molecule type" value="Genomic_DNA"/>
</dbReference>
<accession>A0A7J0H1U7</accession>
<organism evidence="2 3">
    <name type="scientific">Actinidia rufa</name>
    <dbReference type="NCBI Taxonomy" id="165716"/>
    <lineage>
        <taxon>Eukaryota</taxon>
        <taxon>Viridiplantae</taxon>
        <taxon>Streptophyta</taxon>
        <taxon>Embryophyta</taxon>
        <taxon>Tracheophyta</taxon>
        <taxon>Spermatophyta</taxon>
        <taxon>Magnoliopsida</taxon>
        <taxon>eudicotyledons</taxon>
        <taxon>Gunneridae</taxon>
        <taxon>Pentapetalae</taxon>
        <taxon>asterids</taxon>
        <taxon>Ericales</taxon>
        <taxon>Actinidiaceae</taxon>
        <taxon>Actinidia</taxon>
    </lineage>
</organism>
<proteinExistence type="predicted"/>
<gene>
    <name evidence="2" type="ORF">Acr_26g0002480</name>
</gene>
<sequence>MLRAREACCLPRGKRNPPKAKASSSKVKTTVATGAGTSANLVTILGAYASILKNYDVAKKFIEGVIPPLKKAAANKLEFDQVILRLFQGIGEMWDDAMIQQGRATSMESEMTRAQKTALDLERQLAKVKIREQRTVDELKKTKEDRDATVARLETEVAELKKGKALANKKAIEEFKSLDDF</sequence>
<keyword evidence="1" id="KW-0175">Coiled coil</keyword>
<comment type="caution">
    <text evidence="2">The sequence shown here is derived from an EMBL/GenBank/DDBJ whole genome shotgun (WGS) entry which is preliminary data.</text>
</comment>